<dbReference type="InterPro" id="IPR010727">
    <property type="entry name" value="DUF1302"/>
</dbReference>
<sequence>MKKRTRLKRRQIVGVTATALAAMVMPGVRAEEKVASIDVKDDPWKVDIYYENDTRYRGKNSTGDVVGLSKFRNTLQAEADKKLANGWAFHGVFRGTYDGVYELNKDQFGRSAGSRRATDVRLQNTAGPAAASLGGLGLPPVHLGSTVPFGGGVGRTVVDAIQAGAGLPNLGGPGGGPNINMFVDPNYANVNIPPAQYGPGAGLRLLGDSWHDNNRGGITFAVPVRPCNVDSRGCADFGGYGDQNQSELEFPEFNDRLDFIREAYVKKTFGLANGTDVFVKLGKQQVVWGRTDLFRVLDVVNPIDYSRNNIYDELQDIRIPMWIAQGEWRMGSSESMQERNLSVVWNFDKYRASNLGQCGTPNVMLDAGCFFRGMKNLWDNGGTVANFAALSPPGVPGSVAGPWFATNFGTHQIGIRDVKLPEWSLSNTQIGAKFEGVTEGGLSFSLNALHYRSQLPSLHAINGAAVNAFTGAKGNTSPFSGPAQGIPTTHLIAFDMHFPRVNLLGGSLDFQSEALGAAFRLEGAMTSGEEFVNTARPGLYSRNRVWRSVIGMDRPTFIPFISTSRTTLISAQLFHQHIFNHEEEHAQGGIVGMPDWKDNFIGTLLIKGFVQNDRVSPQLILVRDFKAKAWVASPQVDWLLTDNLKLTIGANIKGKSDDSDRRWEWDDCRSCNPWAPYTTYSGQTLSPGSAGLSGLEPLGRFRAGPVGTAWREDEAYVTLRYKF</sequence>
<evidence type="ECO:0000313" key="3">
    <source>
        <dbReference type="Proteomes" id="UP000006552"/>
    </source>
</evidence>
<dbReference type="HOGENOM" id="CLU_419037_0_0_4"/>
<evidence type="ECO:0000256" key="1">
    <source>
        <dbReference type="SAM" id="SignalP"/>
    </source>
</evidence>
<keyword evidence="3" id="KW-1185">Reference proteome</keyword>
<organism evidence="2 3">
    <name type="scientific">Aromatoleum aromaticum (strain DSM 19018 / LMG 30748 / EbN1)</name>
    <name type="common">Azoarcus sp. (strain EbN1)</name>
    <dbReference type="NCBI Taxonomy" id="76114"/>
    <lineage>
        <taxon>Bacteria</taxon>
        <taxon>Pseudomonadati</taxon>
        <taxon>Pseudomonadota</taxon>
        <taxon>Betaproteobacteria</taxon>
        <taxon>Rhodocyclales</taxon>
        <taxon>Rhodocyclaceae</taxon>
        <taxon>Aromatoleum</taxon>
    </lineage>
</organism>
<feature type="signal peptide" evidence="1">
    <location>
        <begin position="1"/>
        <end position="30"/>
    </location>
</feature>
<reference evidence="2 3" key="1">
    <citation type="journal article" date="2005" name="Arch. Microbiol.">
        <title>The genome sequence of an anaerobic aromatic-degrading denitrifying bacterium, strain EbN1.</title>
        <authorList>
            <person name="Rabus R."/>
            <person name="Kube M."/>
            <person name="Heider J."/>
            <person name="Beck A."/>
            <person name="Heitmann K."/>
            <person name="Widdel F."/>
            <person name="Reinhardt R."/>
        </authorList>
    </citation>
    <scope>NUCLEOTIDE SEQUENCE [LARGE SCALE GENOMIC DNA]</scope>
    <source>
        <strain evidence="2 3">EbN1</strain>
    </source>
</reference>
<dbReference type="STRING" id="76114.c1A87"/>
<dbReference type="Pfam" id="PF06980">
    <property type="entry name" value="DUF1302"/>
    <property type="match status" value="1"/>
</dbReference>
<dbReference type="AlphaFoldDB" id="Q5P5H0"/>
<evidence type="ECO:0000313" key="2">
    <source>
        <dbReference type="EMBL" id="CAI07442.1"/>
    </source>
</evidence>
<dbReference type="eggNOG" id="ENOG502Z91C">
    <property type="taxonomic scope" value="Bacteria"/>
</dbReference>
<dbReference type="Proteomes" id="UP000006552">
    <property type="component" value="Chromosome"/>
</dbReference>
<protein>
    <recommendedName>
        <fullName evidence="4">Cox2 cytochrome oxidase subunit 2</fullName>
    </recommendedName>
</protein>
<dbReference type="EMBL" id="CR555306">
    <property type="protein sequence ID" value="CAI07442.1"/>
    <property type="molecule type" value="Genomic_DNA"/>
</dbReference>
<dbReference type="RefSeq" id="WP_011237162.1">
    <property type="nucleotide sequence ID" value="NC_006513.1"/>
</dbReference>
<feature type="chain" id="PRO_5004260744" description="Cox2 cytochrome oxidase subunit 2" evidence="1">
    <location>
        <begin position="31"/>
        <end position="723"/>
    </location>
</feature>
<gene>
    <name evidence="2" type="ORF">c1A87</name>
</gene>
<keyword evidence="1" id="KW-0732">Signal</keyword>
<dbReference type="KEGG" id="eba:c1A87"/>
<accession>Q5P5H0</accession>
<name>Q5P5H0_AROAE</name>
<evidence type="ECO:0008006" key="4">
    <source>
        <dbReference type="Google" id="ProtNLM"/>
    </source>
</evidence>
<proteinExistence type="predicted"/>